<dbReference type="EMBL" id="CAFBQP010000052">
    <property type="protein sequence ID" value="CAB5064622.1"/>
    <property type="molecule type" value="Genomic_DNA"/>
</dbReference>
<reference evidence="2" key="1">
    <citation type="submission" date="2020-05" db="EMBL/GenBank/DDBJ databases">
        <authorList>
            <person name="Chiriac C."/>
            <person name="Salcher M."/>
            <person name="Ghai R."/>
            <person name="Kavagutti S V."/>
        </authorList>
    </citation>
    <scope>NUCLEOTIDE SEQUENCE</scope>
</reference>
<dbReference type="EMBL" id="CAEZYY010000043">
    <property type="protein sequence ID" value="CAB4767483.1"/>
    <property type="molecule type" value="Genomic_DNA"/>
</dbReference>
<gene>
    <name evidence="1" type="ORF">UFOPK2806_02211</name>
    <name evidence="2" type="ORF">UFOPK4306_01429</name>
</gene>
<proteinExistence type="predicted"/>
<name>A0A6J7UH69_9ZZZZ</name>
<sequence length="105" mass="11083">MTPEALQRIVVRRRRLERPWIAGASVLGITAGGYRDGGAGHSVADSGGTRKGRTVRCAPCCEFLIALSADHCMQFQTIGTPGVGFVFSIASITTDTDTNWPGAGM</sequence>
<protein>
    <submittedName>
        <fullName evidence="2">Unannotated protein</fullName>
    </submittedName>
</protein>
<evidence type="ECO:0000313" key="1">
    <source>
        <dbReference type="EMBL" id="CAB4767483.1"/>
    </source>
</evidence>
<dbReference type="AlphaFoldDB" id="A0A6J7UH69"/>
<organism evidence="2">
    <name type="scientific">freshwater metagenome</name>
    <dbReference type="NCBI Taxonomy" id="449393"/>
    <lineage>
        <taxon>unclassified sequences</taxon>
        <taxon>metagenomes</taxon>
        <taxon>ecological metagenomes</taxon>
    </lineage>
</organism>
<evidence type="ECO:0000313" key="2">
    <source>
        <dbReference type="EMBL" id="CAB5064622.1"/>
    </source>
</evidence>
<accession>A0A6J7UH69</accession>